<protein>
    <submittedName>
        <fullName evidence="1">Uncharacterized protein</fullName>
    </submittedName>
</protein>
<evidence type="ECO:0000313" key="1">
    <source>
        <dbReference type="EMBL" id="RRT35960.1"/>
    </source>
</evidence>
<organism evidence="1 2">
    <name type="scientific">Ensete ventricosum</name>
    <name type="common">Abyssinian banana</name>
    <name type="synonym">Musa ensete</name>
    <dbReference type="NCBI Taxonomy" id="4639"/>
    <lineage>
        <taxon>Eukaryota</taxon>
        <taxon>Viridiplantae</taxon>
        <taxon>Streptophyta</taxon>
        <taxon>Embryophyta</taxon>
        <taxon>Tracheophyta</taxon>
        <taxon>Spermatophyta</taxon>
        <taxon>Magnoliopsida</taxon>
        <taxon>Liliopsida</taxon>
        <taxon>Zingiberales</taxon>
        <taxon>Musaceae</taxon>
        <taxon>Ensete</taxon>
    </lineage>
</organism>
<gene>
    <name evidence="1" type="ORF">B296_00028410</name>
</gene>
<dbReference type="Proteomes" id="UP000287651">
    <property type="component" value="Unassembled WGS sequence"/>
</dbReference>
<proteinExistence type="predicted"/>
<name>A0A426X946_ENSVE</name>
<evidence type="ECO:0000313" key="2">
    <source>
        <dbReference type="Proteomes" id="UP000287651"/>
    </source>
</evidence>
<reference evidence="1 2" key="1">
    <citation type="journal article" date="2014" name="Agronomy (Basel)">
        <title>A Draft Genome Sequence for Ensete ventricosum, the Drought-Tolerant Tree Against Hunger.</title>
        <authorList>
            <person name="Harrison J."/>
            <person name="Moore K.A."/>
            <person name="Paszkiewicz K."/>
            <person name="Jones T."/>
            <person name="Grant M."/>
            <person name="Ambacheew D."/>
            <person name="Muzemil S."/>
            <person name="Studholme D.J."/>
        </authorList>
    </citation>
    <scope>NUCLEOTIDE SEQUENCE [LARGE SCALE GENOMIC DNA]</scope>
</reference>
<dbReference type="EMBL" id="AMZH03024263">
    <property type="protein sequence ID" value="RRT35960.1"/>
    <property type="molecule type" value="Genomic_DNA"/>
</dbReference>
<comment type="caution">
    <text evidence="1">The sequence shown here is derived from an EMBL/GenBank/DDBJ whole genome shotgun (WGS) entry which is preliminary data.</text>
</comment>
<sequence>MASQRATLVLRTSWFNCSSWIHVKEIAAIRLWKVEARIIAIVRIAWEGGGMDGGYRGSKIAALIPDDRSPDGAL</sequence>
<dbReference type="AlphaFoldDB" id="A0A426X946"/>
<accession>A0A426X946</accession>